<feature type="domain" description="EAL" evidence="2">
    <location>
        <begin position="391"/>
        <end position="638"/>
    </location>
</feature>
<evidence type="ECO:0000313" key="4">
    <source>
        <dbReference type="EMBL" id="BBB24766.1"/>
    </source>
</evidence>
<dbReference type="Gene3D" id="3.30.450.20">
    <property type="entry name" value="PAS domain"/>
    <property type="match status" value="1"/>
</dbReference>
<accession>A0A7R6SR35</accession>
<dbReference type="SMART" id="SM00091">
    <property type="entry name" value="PAS"/>
    <property type="match status" value="1"/>
</dbReference>
<dbReference type="RefSeq" id="WP_019621062.1">
    <property type="nucleotide sequence ID" value="NZ_AP014545.1"/>
</dbReference>
<dbReference type="EMBL" id="AP014545">
    <property type="protein sequence ID" value="BBB24766.1"/>
    <property type="molecule type" value="Genomic_DNA"/>
</dbReference>
<dbReference type="SUPFAM" id="SSF141868">
    <property type="entry name" value="EAL domain-like"/>
    <property type="match status" value="1"/>
</dbReference>
<dbReference type="OrthoDB" id="6111238at2"/>
<proteinExistence type="predicted"/>
<evidence type="ECO:0000259" key="3">
    <source>
        <dbReference type="PROSITE" id="PS50887"/>
    </source>
</evidence>
<dbReference type="Pfam" id="PF00990">
    <property type="entry name" value="GGDEF"/>
    <property type="match status" value="1"/>
</dbReference>
<dbReference type="Gene3D" id="3.30.70.270">
    <property type="match status" value="1"/>
</dbReference>
<dbReference type="SMART" id="SM00086">
    <property type="entry name" value="PAC"/>
    <property type="match status" value="1"/>
</dbReference>
<dbReference type="KEGG" id="ajp:AMJAP_0167"/>
<evidence type="ECO:0000313" key="5">
    <source>
        <dbReference type="Proteomes" id="UP000595663"/>
    </source>
</evidence>
<sequence>MNQPMYACILPDLSYQFATREYLNMLGWQSDVSGTPLAQVHSDETLFELQHGMMLARSNGSSALTWRPFEEDNGLWLQLEICWNPIAELYIVNAMRTQQAAARELARDPDDGLFAYTPQAVMLLDDENRIYRINPSFSEVSGFSLEDVVGQGPGIVTNRDIAPELFDHLWQQLMLRGYWEGELWNRHKDGHSYPAWYSLMALRDESSDITGFVAQFSDITSCYSGQHRFSHTSYDALTGLPDEQMLLDQLNQRLLKGSLYNQNSGLILIQLDSGGCETEQVITAMAARLGAQVRESDLLALDQMNHFVMVLDYCPDEMVMEQFADRVMAVLQEDVEVSGELIPFTFSVAGVLADNKGLSAELMLDRARLVVNSAEGETGFRLYDSSLGSGKVLSRDELLAGVSGSGLQLRFNPVYALEGHHLTAAEVTLLMNHPQQGNLSPEQFIPQLSRYGLLEEYHQQLEQQLSPMIKLWGGFEQFHNLCIRLQDEELFSIAVIDNLIRLMVKAGLPPQRLMIILNASQMYLFPDEIEELKAKGALLLLDLQETSIERLPDPLFPDMLLLNAELVETQMREDRSSRRVEQLIASARENGLEVLAEGVRTTGQMTRLTLQGCSRMSGNYVGRDLSLEQLIERLDLEH</sequence>
<dbReference type="PROSITE" id="PS50887">
    <property type="entry name" value="GGDEF"/>
    <property type="match status" value="1"/>
</dbReference>
<dbReference type="Pfam" id="PF00563">
    <property type="entry name" value="EAL"/>
    <property type="match status" value="1"/>
</dbReference>
<dbReference type="PROSITE" id="PS50883">
    <property type="entry name" value="EAL"/>
    <property type="match status" value="1"/>
</dbReference>
<dbReference type="InterPro" id="IPR043128">
    <property type="entry name" value="Rev_trsase/Diguanyl_cyclase"/>
</dbReference>
<reference evidence="4 5" key="1">
    <citation type="journal article" date="2008" name="Int. J. Syst. Evol. Microbiol.">
        <title>Amphritea japonica sp. nov. and Amphritea balenae sp. nov., isolated from the sediment adjacent to sperm whale carcasses off Kagoshima, Japan.</title>
        <authorList>
            <person name="Miyazaki M."/>
            <person name="Nogi Y."/>
            <person name="Fujiwara Y."/>
            <person name="Kawato M."/>
            <person name="Nagahama T."/>
            <person name="Kubokawa K."/>
            <person name="Horikoshi K."/>
        </authorList>
    </citation>
    <scope>NUCLEOTIDE SEQUENCE [LARGE SCALE GENOMIC DNA]</scope>
    <source>
        <strain evidence="4 5">ATCC BAA-1530</strain>
    </source>
</reference>
<dbReference type="SMART" id="SM00052">
    <property type="entry name" value="EAL"/>
    <property type="match status" value="1"/>
</dbReference>
<dbReference type="NCBIfam" id="TIGR00229">
    <property type="entry name" value="sensory_box"/>
    <property type="match status" value="1"/>
</dbReference>
<dbReference type="InterPro" id="IPR052155">
    <property type="entry name" value="Biofilm_reg_signaling"/>
</dbReference>
<dbReference type="PANTHER" id="PTHR44757">
    <property type="entry name" value="DIGUANYLATE CYCLASE DGCP"/>
    <property type="match status" value="1"/>
</dbReference>
<organism evidence="4 5">
    <name type="scientific">Amphritea japonica ATCC BAA-1530</name>
    <dbReference type="NCBI Taxonomy" id="1278309"/>
    <lineage>
        <taxon>Bacteria</taxon>
        <taxon>Pseudomonadati</taxon>
        <taxon>Pseudomonadota</taxon>
        <taxon>Gammaproteobacteria</taxon>
        <taxon>Oceanospirillales</taxon>
        <taxon>Oceanospirillaceae</taxon>
        <taxon>Amphritea</taxon>
    </lineage>
</organism>
<dbReference type="Proteomes" id="UP000595663">
    <property type="component" value="Chromosome"/>
</dbReference>
<dbReference type="PROSITE" id="PS50112">
    <property type="entry name" value="PAS"/>
    <property type="match status" value="1"/>
</dbReference>
<dbReference type="InterPro" id="IPR035965">
    <property type="entry name" value="PAS-like_dom_sf"/>
</dbReference>
<keyword evidence="5" id="KW-1185">Reference proteome</keyword>
<dbReference type="InterPro" id="IPR035919">
    <property type="entry name" value="EAL_sf"/>
</dbReference>
<dbReference type="InterPro" id="IPR001633">
    <property type="entry name" value="EAL_dom"/>
</dbReference>
<dbReference type="SUPFAM" id="SSF55785">
    <property type="entry name" value="PYP-like sensor domain (PAS domain)"/>
    <property type="match status" value="1"/>
</dbReference>
<dbReference type="InterPro" id="IPR000014">
    <property type="entry name" value="PAS"/>
</dbReference>
<feature type="domain" description="GGDEF" evidence="3">
    <location>
        <begin position="262"/>
        <end position="385"/>
    </location>
</feature>
<dbReference type="Gene3D" id="3.20.20.450">
    <property type="entry name" value="EAL domain"/>
    <property type="match status" value="1"/>
</dbReference>
<dbReference type="PANTHER" id="PTHR44757:SF2">
    <property type="entry name" value="BIOFILM ARCHITECTURE MAINTENANCE PROTEIN MBAA"/>
    <property type="match status" value="1"/>
</dbReference>
<dbReference type="AlphaFoldDB" id="A0A7R6SR35"/>
<evidence type="ECO:0000259" key="1">
    <source>
        <dbReference type="PROSITE" id="PS50112"/>
    </source>
</evidence>
<dbReference type="CDD" id="cd00130">
    <property type="entry name" value="PAS"/>
    <property type="match status" value="1"/>
</dbReference>
<protein>
    <submittedName>
        <fullName evidence="4">Signal transduction protein</fullName>
    </submittedName>
</protein>
<feature type="domain" description="PAS" evidence="1">
    <location>
        <begin position="121"/>
        <end position="151"/>
    </location>
</feature>
<dbReference type="SMART" id="SM00267">
    <property type="entry name" value="GGDEF"/>
    <property type="match status" value="1"/>
</dbReference>
<dbReference type="Pfam" id="PF13426">
    <property type="entry name" value="PAS_9"/>
    <property type="match status" value="1"/>
</dbReference>
<dbReference type="SUPFAM" id="SSF55073">
    <property type="entry name" value="Nucleotide cyclase"/>
    <property type="match status" value="1"/>
</dbReference>
<dbReference type="InterPro" id="IPR000160">
    <property type="entry name" value="GGDEF_dom"/>
</dbReference>
<name>A0A7R6SR35_9GAMM</name>
<evidence type="ECO:0000259" key="2">
    <source>
        <dbReference type="PROSITE" id="PS50883"/>
    </source>
</evidence>
<dbReference type="InterPro" id="IPR001610">
    <property type="entry name" value="PAC"/>
</dbReference>
<gene>
    <name evidence="4" type="ORF">AMJAP_0167</name>
</gene>
<dbReference type="InterPro" id="IPR029787">
    <property type="entry name" value="Nucleotide_cyclase"/>
</dbReference>